<keyword evidence="2" id="KW-1185">Reference proteome</keyword>
<organism evidence="1 2">
    <name type="scientific">Bosea vaviloviae</name>
    <dbReference type="NCBI Taxonomy" id="1526658"/>
    <lineage>
        <taxon>Bacteria</taxon>
        <taxon>Pseudomonadati</taxon>
        <taxon>Pseudomonadota</taxon>
        <taxon>Alphaproteobacteria</taxon>
        <taxon>Hyphomicrobiales</taxon>
        <taxon>Boseaceae</taxon>
        <taxon>Bosea</taxon>
    </lineage>
</organism>
<dbReference type="PATRIC" id="fig|1526658.3.peg.5159"/>
<dbReference type="Proteomes" id="UP000037822">
    <property type="component" value="Unassembled WGS sequence"/>
</dbReference>
<name>A0A0N1F6G3_9HYPH</name>
<dbReference type="NCBIfam" id="NF009435">
    <property type="entry name" value="PRK12794.1"/>
    <property type="match status" value="1"/>
</dbReference>
<reference evidence="1 2" key="1">
    <citation type="submission" date="2015-07" db="EMBL/GenBank/DDBJ databases">
        <title>Whole genome sequencing of Bosea vaviloviae isolated from cave pool.</title>
        <authorList>
            <person name="Tan N.E.H."/>
            <person name="Lee Y.P."/>
            <person name="Gan H.M."/>
            <person name="Barton H."/>
            <person name="Savka M.A."/>
        </authorList>
    </citation>
    <scope>NUCLEOTIDE SEQUENCE [LARGE SCALE GENOMIC DNA]</scope>
    <source>
        <strain evidence="1 2">SD260</strain>
    </source>
</reference>
<evidence type="ECO:0000313" key="2">
    <source>
        <dbReference type="Proteomes" id="UP000037822"/>
    </source>
</evidence>
<dbReference type="RefSeq" id="WP_082364897.1">
    <property type="nucleotide sequence ID" value="NZ_LGSZ01000009.1"/>
</dbReference>
<dbReference type="AlphaFoldDB" id="A0A0N1F6G3"/>
<gene>
    <name evidence="1" type="ORF">AE618_01170</name>
</gene>
<accession>A0A0N1F6G3</accession>
<dbReference type="EMBL" id="LGSZ01000009">
    <property type="protein sequence ID" value="KPH83000.1"/>
    <property type="molecule type" value="Genomic_DNA"/>
</dbReference>
<evidence type="ECO:0000313" key="1">
    <source>
        <dbReference type="EMBL" id="KPH83000.1"/>
    </source>
</evidence>
<dbReference type="Pfam" id="PF07309">
    <property type="entry name" value="FlaF"/>
    <property type="match status" value="1"/>
</dbReference>
<protein>
    <recommendedName>
        <fullName evidence="3">Flagellar protein FlaF</fullName>
    </recommendedName>
</protein>
<evidence type="ECO:0008006" key="3">
    <source>
        <dbReference type="Google" id="ProtNLM"/>
    </source>
</evidence>
<proteinExistence type="predicted"/>
<dbReference type="InterPro" id="IPR010845">
    <property type="entry name" value="FlaF"/>
</dbReference>
<dbReference type="GO" id="GO:0044781">
    <property type="term" value="P:bacterial-type flagellum organization"/>
    <property type="evidence" value="ECO:0007669"/>
    <property type="project" value="InterPro"/>
</dbReference>
<dbReference type="OrthoDB" id="8563081at2"/>
<comment type="caution">
    <text evidence="1">The sequence shown here is derived from an EMBL/GenBank/DDBJ whole genome shotgun (WGS) entry which is preliminary data.</text>
</comment>
<sequence>MQHGFNAYASAAKSAQATVPPRELEASLLIKAATRLQSISDDWDMRKNELDEALAYNRKLWTLLVSAVIAEDNPLPVGIKQNILALANFIFNRTFQISAEPQAQHLTVLVGINRDIAAGLRGR</sequence>